<dbReference type="Proteomes" id="UP001165189">
    <property type="component" value="Unassembled WGS sequence"/>
</dbReference>
<accession>A0ABQ6KYC6</accession>
<keyword evidence="3" id="KW-1185">Reference proteome</keyword>
<sequence>MVASNIRRSLSSSLKMFKTALRSPIKSRSTLYKAIKSLKPVARQLLLSGYIFVMQLPMPFVVYLGTGGNYSFLKLAHKGSYGNSPFSLEDAAECMASSLGPSVEECRTQTYDGEGYPASVVKERALGNFQHMARYYREKAATSRWQKSIETIADLHSISGGNELHRASSGAGLFDDGLTGVLKAHSTIIWGKADIALDPQICLNGFSDYLVRNSQVVELPRSGHFTPLERESCAALTRAVEWAAGGEKEDIGAAIQRDYPDAVVTVRK</sequence>
<evidence type="ECO:0000313" key="3">
    <source>
        <dbReference type="Proteomes" id="UP001165189"/>
    </source>
</evidence>
<organism evidence="2 3">
    <name type="scientific">Aspergillus oryzae var. brunneus</name>
    <dbReference type="NCBI Taxonomy" id="332754"/>
    <lineage>
        <taxon>Eukaryota</taxon>
        <taxon>Fungi</taxon>
        <taxon>Dikarya</taxon>
        <taxon>Ascomycota</taxon>
        <taxon>Pezizomycotina</taxon>
        <taxon>Eurotiomycetes</taxon>
        <taxon>Eurotiomycetidae</taxon>
        <taxon>Eurotiales</taxon>
        <taxon>Aspergillaceae</taxon>
        <taxon>Aspergillus</taxon>
        <taxon>Aspergillus subgen. Circumdati</taxon>
    </lineage>
</organism>
<comment type="caution">
    <text evidence="2">The sequence shown here is derived from an EMBL/GenBank/DDBJ whole genome shotgun (WGS) entry which is preliminary data.</text>
</comment>
<reference evidence="2" key="1">
    <citation type="submission" date="2023-04" db="EMBL/GenBank/DDBJ databases">
        <title>Aspergillus oryzae var. brunneus NBRC 4377.</title>
        <authorList>
            <person name="Ichikawa N."/>
            <person name="Sato H."/>
            <person name="Tonouchi N."/>
        </authorList>
    </citation>
    <scope>NUCLEOTIDE SEQUENCE</scope>
    <source>
        <strain evidence="2">NBRC 4377</strain>
    </source>
</reference>
<dbReference type="InterPro" id="IPR029058">
    <property type="entry name" value="AB_hydrolase_fold"/>
</dbReference>
<feature type="transmembrane region" description="Helical" evidence="1">
    <location>
        <begin position="45"/>
        <end position="65"/>
    </location>
</feature>
<name>A0ABQ6KYC6_ASPOZ</name>
<keyword evidence="1" id="KW-0812">Transmembrane</keyword>
<gene>
    <name evidence="2" type="ORF">Aory05_000907600</name>
</gene>
<protein>
    <submittedName>
        <fullName evidence="2">Unnamed protein product</fullName>
    </submittedName>
</protein>
<evidence type="ECO:0000313" key="2">
    <source>
        <dbReference type="EMBL" id="GMG50573.1"/>
    </source>
</evidence>
<keyword evidence="1" id="KW-0472">Membrane</keyword>
<evidence type="ECO:0000256" key="1">
    <source>
        <dbReference type="SAM" id="Phobius"/>
    </source>
</evidence>
<proteinExistence type="predicted"/>
<dbReference type="Gene3D" id="3.40.50.1820">
    <property type="entry name" value="alpha/beta hydrolase"/>
    <property type="match status" value="1"/>
</dbReference>
<dbReference type="EMBL" id="BSYB01000042">
    <property type="protein sequence ID" value="GMG50573.1"/>
    <property type="molecule type" value="Genomic_DNA"/>
</dbReference>
<keyword evidence="1" id="KW-1133">Transmembrane helix</keyword>